<dbReference type="Gene3D" id="3.40.50.11190">
    <property type="match status" value="1"/>
</dbReference>
<evidence type="ECO:0000313" key="3">
    <source>
        <dbReference type="Proteomes" id="UP000756860"/>
    </source>
</evidence>
<dbReference type="Proteomes" id="UP000756860">
    <property type="component" value="Unassembled WGS sequence"/>
</dbReference>
<sequence>MEENHMNVIFRTDASLQIGSGHVMRCLTLAGELKQRGADVMFVCREHPGNLIGLIEGKGYRVELLPQPPADYIATAEDVAHAPLLGVHWNQDAAETVAALDGGQPHWLVVDHYALDRRWEQILRTRVGKIMVIDDLADRHHDCDLLLDQNLYQNMETRYDALVPENCVKLLGPRHALLRPEFTAARRSLRQRDGVIRRVFVFFGGVDPTNETYRALQALAGIADRRFSVDVVVGGGNPHKEQIREFCAAHDGYIYHCQVDNMAELMSVADLAIGAGGSTTWERCSLGLPAIIVALAENQINIAESAHSANALIYIGKAAEVNAEEIAKHITAVLNDAPLIKFLSQRAQQLVEGTGVVLIVNFMGLT</sequence>
<evidence type="ECO:0000259" key="1">
    <source>
        <dbReference type="Pfam" id="PF04101"/>
    </source>
</evidence>
<accession>A0ABS5SCL3</accession>
<dbReference type="GO" id="GO:0016787">
    <property type="term" value="F:hydrolase activity"/>
    <property type="evidence" value="ECO:0007669"/>
    <property type="project" value="UniProtKB-KW"/>
</dbReference>
<dbReference type="PANTHER" id="PTHR21015:SF22">
    <property type="entry name" value="GLYCOSYLTRANSFERASE"/>
    <property type="match status" value="1"/>
</dbReference>
<keyword evidence="3" id="KW-1185">Reference proteome</keyword>
<dbReference type="EMBL" id="JAHCVK010000002">
    <property type="protein sequence ID" value="MBT0653111.1"/>
    <property type="molecule type" value="Genomic_DNA"/>
</dbReference>
<evidence type="ECO:0000313" key="2">
    <source>
        <dbReference type="EMBL" id="MBT0653111.1"/>
    </source>
</evidence>
<feature type="domain" description="Glycosyl transferase family 28 C-terminal" evidence="1">
    <location>
        <begin position="210"/>
        <end position="337"/>
    </location>
</feature>
<dbReference type="InterPro" id="IPR020023">
    <property type="entry name" value="PseG"/>
</dbReference>
<dbReference type="NCBIfam" id="TIGR03590">
    <property type="entry name" value="PseG"/>
    <property type="match status" value="1"/>
</dbReference>
<dbReference type="InterPro" id="IPR007235">
    <property type="entry name" value="Glyco_trans_28_C"/>
</dbReference>
<dbReference type="SUPFAM" id="SSF53756">
    <property type="entry name" value="UDP-Glycosyltransferase/glycogen phosphorylase"/>
    <property type="match status" value="1"/>
</dbReference>
<name>A0ABS5SCL3_9BACT</name>
<comment type="caution">
    <text evidence="2">The sequence shown here is derived from an EMBL/GenBank/DDBJ whole genome shotgun (WGS) entry which is preliminary data.</text>
</comment>
<keyword evidence="2" id="KW-0378">Hydrolase</keyword>
<protein>
    <submittedName>
        <fullName evidence="2">UDP-2,4-diacetamido-2,4, 6-trideoxy-beta-L-altropyranose hydrolase</fullName>
        <ecNumber evidence="2">3.6.1.57</ecNumber>
    </submittedName>
</protein>
<proteinExistence type="predicted"/>
<reference evidence="2 3" key="1">
    <citation type="submission" date="2021-05" db="EMBL/GenBank/DDBJ databases">
        <title>The draft genome of Geobacter luticola JCM 17780.</title>
        <authorList>
            <person name="Xu Z."/>
            <person name="Masuda Y."/>
            <person name="Itoh H."/>
            <person name="Senoo K."/>
        </authorList>
    </citation>
    <scope>NUCLEOTIDE SEQUENCE [LARGE SCALE GENOMIC DNA]</scope>
    <source>
        <strain evidence="2 3">JCM 17780</strain>
    </source>
</reference>
<dbReference type="PANTHER" id="PTHR21015">
    <property type="entry name" value="UDP-N-ACETYLGLUCOSAMINE--N-ACETYLMURAMYL-(PENTAPEPTIDE) PYROPHOSPHORYL-UNDECAPRENOL N-ACETYLGLUCOSAMINE TRANSFERASE 1"/>
    <property type="match status" value="1"/>
</dbReference>
<dbReference type="Gene3D" id="3.40.50.2000">
    <property type="entry name" value="Glycogen Phosphorylase B"/>
    <property type="match status" value="1"/>
</dbReference>
<dbReference type="Pfam" id="PF04101">
    <property type="entry name" value="Glyco_tran_28_C"/>
    <property type="match status" value="1"/>
</dbReference>
<dbReference type="EC" id="3.6.1.57" evidence="2"/>
<organism evidence="2 3">
    <name type="scientific">Geomobilimonas luticola</name>
    <dbReference type="NCBI Taxonomy" id="1114878"/>
    <lineage>
        <taxon>Bacteria</taxon>
        <taxon>Pseudomonadati</taxon>
        <taxon>Thermodesulfobacteriota</taxon>
        <taxon>Desulfuromonadia</taxon>
        <taxon>Geobacterales</taxon>
        <taxon>Geobacteraceae</taxon>
        <taxon>Geomobilimonas</taxon>
    </lineage>
</organism>
<gene>
    <name evidence="2" type="primary">pseG</name>
    <name evidence="2" type="ORF">KI810_08595</name>
</gene>
<dbReference type="RefSeq" id="WP_214175092.1">
    <property type="nucleotide sequence ID" value="NZ_JAHCVK010000002.1"/>
</dbReference>